<dbReference type="GO" id="GO:0005886">
    <property type="term" value="C:plasma membrane"/>
    <property type="evidence" value="ECO:0007669"/>
    <property type="project" value="UniProtKB-SubCell"/>
</dbReference>
<keyword evidence="2" id="KW-0813">Transport</keyword>
<keyword evidence="5 9" id="KW-0812">Transmembrane</keyword>
<dbReference type="PANTHER" id="PTHR33451:SF3">
    <property type="entry name" value="MALATE-2H(+)_NA(+)-LACTATE ANTIPORTER"/>
    <property type="match status" value="1"/>
</dbReference>
<evidence type="ECO:0000256" key="4">
    <source>
        <dbReference type="ARBA" id="ARBA00022475"/>
    </source>
</evidence>
<dbReference type="NCBIfam" id="TIGR00931">
    <property type="entry name" value="antiport_nhaC"/>
    <property type="match status" value="1"/>
</dbReference>
<organism evidence="11 12">
    <name type="scientific">Dethiosulfovibrio salsuginis</name>
    <dbReference type="NCBI Taxonomy" id="561720"/>
    <lineage>
        <taxon>Bacteria</taxon>
        <taxon>Thermotogati</taxon>
        <taxon>Synergistota</taxon>
        <taxon>Synergistia</taxon>
        <taxon>Synergistales</taxon>
        <taxon>Dethiosulfovibrionaceae</taxon>
        <taxon>Dethiosulfovibrio</taxon>
    </lineage>
</organism>
<dbReference type="InterPro" id="IPR004770">
    <property type="entry name" value="Na/H_antiport_NhaC"/>
</dbReference>
<feature type="transmembrane region" description="Helical" evidence="9">
    <location>
        <begin position="130"/>
        <end position="150"/>
    </location>
</feature>
<dbReference type="Proteomes" id="UP000193355">
    <property type="component" value="Unassembled WGS sequence"/>
</dbReference>
<proteinExistence type="inferred from homology"/>
<feature type="transmembrane region" description="Helical" evidence="9">
    <location>
        <begin position="373"/>
        <end position="393"/>
    </location>
</feature>
<dbReference type="RefSeq" id="WP_085544360.1">
    <property type="nucleotide sequence ID" value="NZ_FXBB01000011.1"/>
</dbReference>
<evidence type="ECO:0000313" key="12">
    <source>
        <dbReference type="Proteomes" id="UP000193355"/>
    </source>
</evidence>
<dbReference type="InterPro" id="IPR052180">
    <property type="entry name" value="NhaC_Na-H+_Antiporter"/>
</dbReference>
<accession>A0A1X7JDE6</accession>
<keyword evidence="12" id="KW-1185">Reference proteome</keyword>
<evidence type="ECO:0000313" key="11">
    <source>
        <dbReference type="EMBL" id="SMG25931.1"/>
    </source>
</evidence>
<evidence type="ECO:0000256" key="7">
    <source>
        <dbReference type="ARBA" id="ARBA00023136"/>
    </source>
</evidence>
<evidence type="ECO:0000256" key="9">
    <source>
        <dbReference type="SAM" id="Phobius"/>
    </source>
</evidence>
<feature type="transmembrane region" description="Helical" evidence="9">
    <location>
        <begin position="87"/>
        <end position="110"/>
    </location>
</feature>
<dbReference type="EMBL" id="FXBB01000011">
    <property type="protein sequence ID" value="SMG25931.1"/>
    <property type="molecule type" value="Genomic_DNA"/>
</dbReference>
<feature type="domain" description="Na+/H+ antiporter NhaC-like C-terminal" evidence="10">
    <location>
        <begin position="181"/>
        <end position="473"/>
    </location>
</feature>
<dbReference type="InterPro" id="IPR018461">
    <property type="entry name" value="Na/H_Antiport_NhaC-like_C"/>
</dbReference>
<evidence type="ECO:0000259" key="10">
    <source>
        <dbReference type="Pfam" id="PF03553"/>
    </source>
</evidence>
<protein>
    <submittedName>
        <fullName evidence="11">Transporter, NhaC family</fullName>
    </submittedName>
</protein>
<feature type="transmembrane region" description="Helical" evidence="9">
    <location>
        <begin position="252"/>
        <end position="273"/>
    </location>
</feature>
<dbReference type="OrthoDB" id="9762978at2"/>
<feature type="transmembrane region" description="Helical" evidence="9">
    <location>
        <begin position="212"/>
        <end position="231"/>
    </location>
</feature>
<keyword evidence="3" id="KW-0050">Antiport</keyword>
<keyword evidence="4" id="KW-1003">Cell membrane</keyword>
<dbReference type="Pfam" id="PF03553">
    <property type="entry name" value="Na_H_antiporter"/>
    <property type="match status" value="1"/>
</dbReference>
<gene>
    <name evidence="11" type="ORF">SAMN06275492_11111</name>
</gene>
<name>A0A1X7JDE6_9BACT</name>
<feature type="transmembrane region" description="Helical" evidence="9">
    <location>
        <begin position="327"/>
        <end position="345"/>
    </location>
</feature>
<feature type="transmembrane region" description="Helical" evidence="9">
    <location>
        <begin position="54"/>
        <end position="75"/>
    </location>
</feature>
<evidence type="ECO:0000256" key="6">
    <source>
        <dbReference type="ARBA" id="ARBA00022989"/>
    </source>
</evidence>
<keyword evidence="6 9" id="KW-1133">Transmembrane helix</keyword>
<keyword evidence="7 9" id="KW-0472">Membrane</keyword>
<evidence type="ECO:0000256" key="5">
    <source>
        <dbReference type="ARBA" id="ARBA00022692"/>
    </source>
</evidence>
<dbReference type="GO" id="GO:0015297">
    <property type="term" value="F:antiporter activity"/>
    <property type="evidence" value="ECO:0007669"/>
    <property type="project" value="UniProtKB-KW"/>
</dbReference>
<evidence type="ECO:0000256" key="8">
    <source>
        <dbReference type="ARBA" id="ARBA00038435"/>
    </source>
</evidence>
<comment type="subcellular location">
    <subcellularLocation>
        <location evidence="1">Cell membrane</location>
        <topology evidence="1">Multi-pass membrane protein</topology>
    </subcellularLocation>
</comment>
<feature type="transmembrane region" description="Helical" evidence="9">
    <location>
        <begin position="454"/>
        <end position="476"/>
    </location>
</feature>
<reference evidence="12" key="1">
    <citation type="submission" date="2017-04" db="EMBL/GenBank/DDBJ databases">
        <authorList>
            <person name="Varghese N."/>
            <person name="Submissions S."/>
        </authorList>
    </citation>
    <scope>NUCLEOTIDE SEQUENCE [LARGE SCALE GENOMIC DNA]</scope>
    <source>
        <strain evidence="12">USBA 82</strain>
    </source>
</reference>
<evidence type="ECO:0000256" key="1">
    <source>
        <dbReference type="ARBA" id="ARBA00004651"/>
    </source>
</evidence>
<dbReference type="STRING" id="561720.SAMN06275492_11111"/>
<evidence type="ECO:0000256" key="2">
    <source>
        <dbReference type="ARBA" id="ARBA00022448"/>
    </source>
</evidence>
<feature type="transmembrane region" description="Helical" evidence="9">
    <location>
        <begin position="26"/>
        <end position="48"/>
    </location>
</feature>
<dbReference type="AlphaFoldDB" id="A0A1X7JDE6"/>
<feature type="transmembrane region" description="Helical" evidence="9">
    <location>
        <begin position="162"/>
        <end position="183"/>
    </location>
</feature>
<dbReference type="PANTHER" id="PTHR33451">
    <property type="entry name" value="MALATE-2H(+)/NA(+)-LACTATE ANTIPORTER"/>
    <property type="match status" value="1"/>
</dbReference>
<evidence type="ECO:0000256" key="3">
    <source>
        <dbReference type="ARBA" id="ARBA00022449"/>
    </source>
</evidence>
<comment type="similarity">
    <text evidence="8">Belongs to the NhaC Na(+)/H(+) (TC 2.A.35) antiporter family.</text>
</comment>
<sequence length="484" mass="51449">MDTYKGFIKRREMVFVKESGSAHREVGLKGSVFILFTILAMMIVGKLFMGFDTAILIMMVSVVTSAIYIFGYGFTWTELFDGGVIPMIARASGAILILLTVGPMIALWMASGTVPYLIYLGLQILTPKTFLVSAAIICAMSSVLTGTSWGSAATFGVAFMGIAYGLGVPLPAAAGAVVAGSYFGDKMSPVSDTTVLAAATAEADLIDHIKSMLWTTLPAFLIGLAIYGVVGSRSVGEMDMSKIDVIISAIQGNFNLGPVVLIPPVLLLVLAYMRYPTLPVLWVSMIAAAPLAMMQGNSLSKIVSIMAKGPSLATGAEAVDKLLNRGGFSFMAGAVAVVFFAYIFAGQLEYSGTIKIVTTALRERFIKSSVGKFIFSVSLTGIITALGTGNSYLSIIMPGTMYKDLCDELSVDRRILSRTLEDSGTVIVSIVPWSAAGIYMSSVLDVPVLQYLPWAVMCYAGAIVAWIYGFTGIGIMRTNKGTKE</sequence>